<dbReference type="Proteomes" id="UP001595897">
    <property type="component" value="Unassembled WGS sequence"/>
</dbReference>
<evidence type="ECO:0000313" key="2">
    <source>
        <dbReference type="Proteomes" id="UP001595897"/>
    </source>
</evidence>
<sequence>MAKSAKEQLNAEKQEKVVILDKDFAGVKAGKTLFVGTPKIINSYIKKIPFGETRTIMRLRNELARKWKADATCPVSTSIFIRIAAQAAIDELNQGKDISKVTPFWRLLTSEDKIAKKLSIDSKWIDAQRESELL</sequence>
<proteinExistence type="predicted"/>
<comment type="caution">
    <text evidence="1">The sequence shown here is derived from an EMBL/GenBank/DDBJ whole genome shotgun (WGS) entry which is preliminary data.</text>
</comment>
<protein>
    <submittedName>
        <fullName evidence="1">Uncharacterized protein</fullName>
    </submittedName>
</protein>
<dbReference type="RefSeq" id="WP_382405712.1">
    <property type="nucleotide sequence ID" value="NZ_JBHSGU010000002.1"/>
</dbReference>
<evidence type="ECO:0000313" key="1">
    <source>
        <dbReference type="EMBL" id="MFC4699007.1"/>
    </source>
</evidence>
<accession>A0ABV9LR81</accession>
<reference evidence="2" key="1">
    <citation type="journal article" date="2019" name="Int. J. Syst. Evol. Microbiol.">
        <title>The Global Catalogue of Microorganisms (GCM) 10K type strain sequencing project: providing services to taxonomists for standard genome sequencing and annotation.</title>
        <authorList>
            <consortium name="The Broad Institute Genomics Platform"/>
            <consortium name="The Broad Institute Genome Sequencing Center for Infectious Disease"/>
            <person name="Wu L."/>
            <person name="Ma J."/>
        </authorList>
    </citation>
    <scope>NUCLEOTIDE SEQUENCE [LARGE SCALE GENOMIC DNA]</scope>
    <source>
        <strain evidence="2">KACC 12507</strain>
    </source>
</reference>
<dbReference type="EMBL" id="JBHSGU010000002">
    <property type="protein sequence ID" value="MFC4699007.1"/>
    <property type="molecule type" value="Genomic_DNA"/>
</dbReference>
<gene>
    <name evidence="1" type="ORF">ACFO4O_02415</name>
</gene>
<organism evidence="1 2">
    <name type="scientific">Glaciecola siphonariae</name>
    <dbReference type="NCBI Taxonomy" id="521012"/>
    <lineage>
        <taxon>Bacteria</taxon>
        <taxon>Pseudomonadati</taxon>
        <taxon>Pseudomonadota</taxon>
        <taxon>Gammaproteobacteria</taxon>
        <taxon>Alteromonadales</taxon>
        <taxon>Alteromonadaceae</taxon>
        <taxon>Glaciecola</taxon>
    </lineage>
</organism>
<name>A0ABV9LR81_9ALTE</name>
<keyword evidence="2" id="KW-1185">Reference proteome</keyword>